<reference evidence="1" key="1">
    <citation type="submission" date="2019-11" db="EMBL/GenBank/DDBJ databases">
        <title>Lipid analysis of CO2-rich subsurface aquifers suggests an autotrophy-based deep biosphere with lysolipids enriched in CPR bacteria.</title>
        <authorList>
            <person name="Probst A.J."/>
            <person name="Elling F.J."/>
            <person name="Castelle C.J."/>
            <person name="Zhu Q."/>
            <person name="Elvert M."/>
            <person name="Birarda G."/>
            <person name="Holman H.-Y."/>
            <person name="Lane K.R."/>
            <person name="Ladd B."/>
            <person name="Ryan M.C."/>
            <person name="Woyke T."/>
            <person name="Hinrichs K.-U."/>
            <person name="Banfield J.F."/>
        </authorList>
    </citation>
    <scope>NUCLEOTIDE SEQUENCE</scope>
    <source>
        <strain evidence="1">CG_2015-04_33_537</strain>
    </source>
</reference>
<gene>
    <name evidence="1" type="ORF">GW779_06515</name>
</gene>
<evidence type="ECO:0000313" key="2">
    <source>
        <dbReference type="Proteomes" id="UP000738826"/>
    </source>
</evidence>
<dbReference type="AlphaFoldDB" id="A0A8J8CHK5"/>
<comment type="caution">
    <text evidence="1">The sequence shown here is derived from an EMBL/GenBank/DDBJ whole genome shotgun (WGS) entry which is preliminary data.</text>
</comment>
<dbReference type="EMBL" id="JAACQH010000157">
    <property type="protein sequence ID" value="NCS92031.1"/>
    <property type="molecule type" value="Genomic_DNA"/>
</dbReference>
<accession>A0A8J8CHK5</accession>
<evidence type="ECO:0000313" key="1">
    <source>
        <dbReference type="EMBL" id="NCS92031.1"/>
    </source>
</evidence>
<organism evidence="1 2">
    <name type="scientific">Candidatus Altarchaeum hamiconexum</name>
    <dbReference type="NCBI Taxonomy" id="1803513"/>
    <lineage>
        <taxon>Archaea</taxon>
        <taxon>Candidatus Altarchaeota</taxon>
        <taxon>Candidatus Altiarchaeia</taxon>
        <taxon>Candidatus Altarchaeales</taxon>
        <taxon>Candidatus Altarchaeaceae</taxon>
        <taxon>Candidatus Altarchaeum</taxon>
    </lineage>
</organism>
<proteinExistence type="predicted"/>
<protein>
    <submittedName>
        <fullName evidence="1">Uncharacterized protein</fullName>
    </submittedName>
</protein>
<dbReference type="Proteomes" id="UP000738826">
    <property type="component" value="Unassembled WGS sequence"/>
</dbReference>
<name>A0A8J8CHK5_9ARCH</name>
<sequence>MFDSGDMGGIVCSIEYNGRAFVVSLTRLGAKQDHPLNKRILDYQRHRVNKLKST</sequence>